<dbReference type="AlphaFoldDB" id="A0AAU7QSM7"/>
<gene>
    <name evidence="1" type="primary">ruvX</name>
    <name evidence="1" type="ORF">ABPD24_00055</name>
</gene>
<proteinExistence type="predicted"/>
<dbReference type="InterPro" id="IPR012337">
    <property type="entry name" value="RNaseH-like_sf"/>
</dbReference>
<dbReference type="Pfam" id="PF03652">
    <property type="entry name" value="RuvX"/>
    <property type="match status" value="1"/>
</dbReference>
<dbReference type="EMBL" id="CP157897">
    <property type="protein sequence ID" value="XBT18863.1"/>
    <property type="molecule type" value="Genomic_DNA"/>
</dbReference>
<dbReference type="InterPro" id="IPR037027">
    <property type="entry name" value="YqgF/RNaseH-like_dom_sf"/>
</dbReference>
<dbReference type="GO" id="GO:0006364">
    <property type="term" value="P:rRNA processing"/>
    <property type="evidence" value="ECO:0007669"/>
    <property type="project" value="InterPro"/>
</dbReference>
<reference evidence="1" key="1">
    <citation type="submission" date="2024-06" db="EMBL/GenBank/DDBJ databases">
        <title>Diversity, functionality, and evolutionary history of bacterial symbionts in false click beetles (Coleoptera, Throscidae).</title>
        <authorList>
            <person name="Wierz J.C."/>
            <person name="Malm H."/>
            <person name="Kaltenpoth M."/>
            <person name="Engl T."/>
        </authorList>
    </citation>
    <scope>NUCLEOTIDE SEQUENCE</scope>
    <source>
        <strain evidence="1">AspAUS03</strain>
    </source>
</reference>
<accession>A0AAU7QSM7</accession>
<evidence type="ECO:0000313" key="1">
    <source>
        <dbReference type="EMBL" id="XBT18863.1"/>
    </source>
</evidence>
<sequence length="130" mass="15629">MSKILSIDYGTKFSGLCLSNNKKNSIIDNKNLKTKILYFYIYKYITIYKVKYIVIGWPINYQNKNFKIINNIKKFLLLIINKFPNISYNFIDERFTSSYFKKKYKIKNNTINYLSSISILYSYLKLNNYV</sequence>
<protein>
    <submittedName>
        <fullName evidence="1">Holliday junction resolvase RuvX</fullName>
    </submittedName>
</protein>
<dbReference type="InterPro" id="IPR005227">
    <property type="entry name" value="YqgF"/>
</dbReference>
<dbReference type="SUPFAM" id="SSF53098">
    <property type="entry name" value="Ribonuclease H-like"/>
    <property type="match status" value="1"/>
</dbReference>
<name>A0AAU7QSM7_9FLAO</name>
<organism evidence="1">
    <name type="scientific">Candidatus Shikimatogenerans sp. AspAUS03</name>
    <dbReference type="NCBI Taxonomy" id="3158563"/>
    <lineage>
        <taxon>Bacteria</taxon>
        <taxon>Pseudomonadati</taxon>
        <taxon>Bacteroidota</taxon>
        <taxon>Flavobacteriia</taxon>
        <taxon>Flavobacteriales</taxon>
        <taxon>Candidatus Shikimatogenerans</taxon>
    </lineage>
</organism>
<dbReference type="Gene3D" id="3.30.420.140">
    <property type="entry name" value="YqgF/RNase H-like domain"/>
    <property type="match status" value="1"/>
</dbReference>